<evidence type="ECO:0000256" key="5">
    <source>
        <dbReference type="ARBA" id="ARBA00023172"/>
    </source>
</evidence>
<keyword evidence="5" id="KW-0233">DNA recombination</keyword>
<dbReference type="GO" id="GO:0004803">
    <property type="term" value="F:transposase activity"/>
    <property type="evidence" value="ECO:0007669"/>
    <property type="project" value="InterPro"/>
</dbReference>
<evidence type="ECO:0000256" key="1">
    <source>
        <dbReference type="ARBA" id="ARBA00002190"/>
    </source>
</evidence>
<comment type="caution">
    <text evidence="7">The sequence shown here is derived from an EMBL/GenBank/DDBJ whole genome shotgun (WGS) entry which is preliminary data.</text>
</comment>
<dbReference type="RefSeq" id="WP_169771594.1">
    <property type="nucleotide sequence ID" value="NZ_JABCUR010000002.1"/>
</dbReference>
<dbReference type="InterPro" id="IPR048004">
    <property type="entry name" value="IS1249_transpos"/>
</dbReference>
<dbReference type="Proteomes" id="UP000578252">
    <property type="component" value="Unassembled WGS sequence"/>
</dbReference>
<evidence type="ECO:0000256" key="3">
    <source>
        <dbReference type="ARBA" id="ARBA00022578"/>
    </source>
</evidence>
<evidence type="ECO:0000313" key="7">
    <source>
        <dbReference type="EMBL" id="NMW64475.1"/>
    </source>
</evidence>
<reference evidence="7 8" key="1">
    <citation type="submission" date="2020-04" db="EMBL/GenBank/DDBJ databases">
        <title>Antimicrobial susceptibility and clonality of vaginal-derived multi-drug resistant Mobiluncus isolates in China.</title>
        <authorList>
            <person name="Zhang X."/>
        </authorList>
    </citation>
    <scope>NUCLEOTIDE SEQUENCE [LARGE SCALE GENOMIC DNA]</scope>
    <source>
        <strain evidence="7 8">13</strain>
    </source>
</reference>
<comment type="similarity">
    <text evidence="2">Belongs to the transposase mutator family.</text>
</comment>
<organism evidence="7 8">
    <name type="scientific">Mobiluncus mulieris</name>
    <dbReference type="NCBI Taxonomy" id="2052"/>
    <lineage>
        <taxon>Bacteria</taxon>
        <taxon>Bacillati</taxon>
        <taxon>Actinomycetota</taxon>
        <taxon>Actinomycetes</taxon>
        <taxon>Actinomycetales</taxon>
        <taxon>Actinomycetaceae</taxon>
        <taxon>Mobiluncus</taxon>
    </lineage>
</organism>
<dbReference type="InterPro" id="IPR001207">
    <property type="entry name" value="Transposase_mutator"/>
</dbReference>
<sequence length="378" mass="43758">MKRNQKSCPRCGTPMLKNGHDSNGKQGWRCRERGKTGRWINDTTARDLGFFLDYLLGKTSQRDLPGKGRTFRRKAEKLWELWPIWFPDGTVHRVVHIDGIYLRRIAVVLIAYADGHVVGWHVARSESRQAYKALMGKIPAPEMVVCDGGTGFASARRECWLETRVQRCVFHVFNQVKRYTSMHPKTPAGMELYQLAKQLFAVKTPDQRDKWVTDFFIWTKRYEGFLAEKTLNERGHWVNAHDRLVKARNTLKTLTKSGEMFTFLEADMYRDGEVIGSLPSTNNAIEGGVNRQLRTMLGEHRGWRINRQLRAIGWWCHLHTETPLPPAQLLRIMPRDPEITAAYEAIAALYANPNGTPVWGTTIQWQDLHHQTPYRQDY</sequence>
<evidence type="ECO:0000256" key="2">
    <source>
        <dbReference type="ARBA" id="ARBA00010961"/>
    </source>
</evidence>
<protein>
    <submittedName>
        <fullName evidence="7">IS1249 family transposase</fullName>
    </submittedName>
</protein>
<dbReference type="GO" id="GO:0003677">
    <property type="term" value="F:DNA binding"/>
    <property type="evidence" value="ECO:0007669"/>
    <property type="project" value="UniProtKB-KW"/>
</dbReference>
<dbReference type="EMBL" id="JABCUR010000002">
    <property type="protein sequence ID" value="NMW64475.1"/>
    <property type="molecule type" value="Genomic_DNA"/>
</dbReference>
<gene>
    <name evidence="7" type="ORF">HHJ78_02770</name>
</gene>
<proteinExistence type="inferred from homology"/>
<keyword evidence="3" id="KW-0815">Transposition</keyword>
<feature type="region of interest" description="Disordered" evidence="6">
    <location>
        <begin position="1"/>
        <end position="27"/>
    </location>
</feature>
<name>A0A7Y0Y3N9_9ACTO</name>
<keyword evidence="4" id="KW-0238">DNA-binding</keyword>
<dbReference type="AlphaFoldDB" id="A0A7Y0Y3N9"/>
<evidence type="ECO:0000256" key="4">
    <source>
        <dbReference type="ARBA" id="ARBA00023125"/>
    </source>
</evidence>
<feature type="compositionally biased region" description="Basic and acidic residues" evidence="6">
    <location>
        <begin position="18"/>
        <end position="27"/>
    </location>
</feature>
<dbReference type="GO" id="GO:0006313">
    <property type="term" value="P:DNA transposition"/>
    <property type="evidence" value="ECO:0007669"/>
    <property type="project" value="InterPro"/>
</dbReference>
<comment type="function">
    <text evidence="1">Required for the transposition of the insertion element.</text>
</comment>
<dbReference type="Pfam" id="PF00872">
    <property type="entry name" value="Transposase_mut"/>
    <property type="match status" value="1"/>
</dbReference>
<dbReference type="NCBIfam" id="NF033544">
    <property type="entry name" value="transpos_IS1249"/>
    <property type="match status" value="1"/>
</dbReference>
<evidence type="ECO:0000256" key="6">
    <source>
        <dbReference type="SAM" id="MobiDB-lite"/>
    </source>
</evidence>
<accession>A0A7Y0Y3N9</accession>
<evidence type="ECO:0000313" key="8">
    <source>
        <dbReference type="Proteomes" id="UP000578252"/>
    </source>
</evidence>